<dbReference type="Gene3D" id="2.60.120.10">
    <property type="entry name" value="Jelly Rolls"/>
    <property type="match status" value="1"/>
</dbReference>
<dbReference type="Pfam" id="PF12833">
    <property type="entry name" value="HTH_18"/>
    <property type="match status" value="1"/>
</dbReference>
<organism evidence="8 9">
    <name type="scientific">Duganella callida</name>
    <dbReference type="NCBI Taxonomy" id="2561932"/>
    <lineage>
        <taxon>Bacteria</taxon>
        <taxon>Pseudomonadati</taxon>
        <taxon>Pseudomonadota</taxon>
        <taxon>Betaproteobacteria</taxon>
        <taxon>Burkholderiales</taxon>
        <taxon>Oxalobacteraceae</taxon>
        <taxon>Telluria group</taxon>
        <taxon>Duganella</taxon>
    </lineage>
</organism>
<proteinExistence type="predicted"/>
<evidence type="ECO:0000313" key="8">
    <source>
        <dbReference type="EMBL" id="TFW19831.1"/>
    </source>
</evidence>
<dbReference type="GO" id="GO:0003700">
    <property type="term" value="F:DNA-binding transcription factor activity"/>
    <property type="evidence" value="ECO:0007669"/>
    <property type="project" value="InterPro"/>
</dbReference>
<dbReference type="InterPro" id="IPR009057">
    <property type="entry name" value="Homeodomain-like_sf"/>
</dbReference>
<evidence type="ECO:0000256" key="6">
    <source>
        <dbReference type="SAM" id="Coils"/>
    </source>
</evidence>
<dbReference type="PANTHER" id="PTHR11019:SF159">
    <property type="entry name" value="TRANSCRIPTIONAL REGULATOR-RELATED"/>
    <property type="match status" value="1"/>
</dbReference>
<gene>
    <name evidence="8" type="ORF">E4L98_15750</name>
</gene>
<dbReference type="PROSITE" id="PS00041">
    <property type="entry name" value="HTH_ARAC_FAMILY_1"/>
    <property type="match status" value="1"/>
</dbReference>
<dbReference type="InterPro" id="IPR018060">
    <property type="entry name" value="HTH_AraC"/>
</dbReference>
<dbReference type="InterPro" id="IPR011051">
    <property type="entry name" value="RmlC_Cupin_sf"/>
</dbReference>
<dbReference type="InterPro" id="IPR018062">
    <property type="entry name" value="HTH_AraC-typ_CS"/>
</dbReference>
<dbReference type="SMART" id="SM00342">
    <property type="entry name" value="HTH_ARAC"/>
    <property type="match status" value="1"/>
</dbReference>
<dbReference type="InterPro" id="IPR003313">
    <property type="entry name" value="AraC-bd"/>
</dbReference>
<dbReference type="GO" id="GO:0043565">
    <property type="term" value="F:sequence-specific DNA binding"/>
    <property type="evidence" value="ECO:0007669"/>
    <property type="project" value="InterPro"/>
</dbReference>
<evidence type="ECO:0000256" key="3">
    <source>
        <dbReference type="ARBA" id="ARBA00023125"/>
    </source>
</evidence>
<feature type="coiled-coil region" evidence="6">
    <location>
        <begin position="109"/>
        <end position="136"/>
    </location>
</feature>
<protein>
    <submittedName>
        <fullName evidence="8">AraC family transcriptional regulator</fullName>
    </submittedName>
</protein>
<dbReference type="InterPro" id="IPR014710">
    <property type="entry name" value="RmlC-like_jellyroll"/>
</dbReference>
<keyword evidence="4" id="KW-0010">Activator</keyword>
<dbReference type="PANTHER" id="PTHR11019">
    <property type="entry name" value="HTH-TYPE TRANSCRIPTIONAL REGULATOR NIMR"/>
    <property type="match status" value="1"/>
</dbReference>
<dbReference type="AlphaFoldDB" id="A0A4Y9SC52"/>
<sequence length="269" mass="29779">MAIPIVTHTHFNWHCDFPDEHRPLTMAGRDLQANATLAPHDHPWGQFTYAVQGVMRIDANRSSWIVPPQRAIWIPPDVVHSVTVLEATHLRPLCVYAGRAPFPGNECKLVELSSLLRELLAALEQHDRQEHSAREQLLMELILDEIPRCAVRPVRVPLPADKRLKALCDALIAEPGAELTLAGWAGRVGASERTLARLFERELGMGFSQWRQKVRLAHAAPLITRGVPLSQVSAELGYASQSAFSAMFKKTFGCSPSTFFAGAGQTTVQ</sequence>
<dbReference type="FunFam" id="1.10.10.60:FF:000132">
    <property type="entry name" value="AraC family transcriptional regulator"/>
    <property type="match status" value="1"/>
</dbReference>
<evidence type="ECO:0000259" key="7">
    <source>
        <dbReference type="PROSITE" id="PS01124"/>
    </source>
</evidence>
<keyword evidence="6" id="KW-0175">Coiled coil</keyword>
<dbReference type="Pfam" id="PF02311">
    <property type="entry name" value="AraC_binding"/>
    <property type="match status" value="1"/>
</dbReference>
<evidence type="ECO:0000313" key="9">
    <source>
        <dbReference type="Proteomes" id="UP000297729"/>
    </source>
</evidence>
<dbReference type="SUPFAM" id="SSF51182">
    <property type="entry name" value="RmlC-like cupins"/>
    <property type="match status" value="1"/>
</dbReference>
<evidence type="ECO:0000256" key="1">
    <source>
        <dbReference type="ARBA" id="ARBA00022491"/>
    </source>
</evidence>
<name>A0A4Y9SC52_9BURK</name>
<dbReference type="Gene3D" id="1.10.10.60">
    <property type="entry name" value="Homeodomain-like"/>
    <property type="match status" value="1"/>
</dbReference>
<dbReference type="CDD" id="cd06124">
    <property type="entry name" value="cupin_NimR-like_N"/>
    <property type="match status" value="1"/>
</dbReference>
<dbReference type="OrthoDB" id="9804543at2"/>
<dbReference type="PROSITE" id="PS01124">
    <property type="entry name" value="HTH_ARAC_FAMILY_2"/>
    <property type="match status" value="1"/>
</dbReference>
<dbReference type="Proteomes" id="UP000297729">
    <property type="component" value="Unassembled WGS sequence"/>
</dbReference>
<keyword evidence="5" id="KW-0804">Transcription</keyword>
<feature type="domain" description="HTH araC/xylS-type" evidence="7">
    <location>
        <begin position="162"/>
        <end position="262"/>
    </location>
</feature>
<dbReference type="SUPFAM" id="SSF46689">
    <property type="entry name" value="Homeodomain-like"/>
    <property type="match status" value="1"/>
</dbReference>
<dbReference type="RefSeq" id="WP_135202504.1">
    <property type="nucleotide sequence ID" value="NZ_SPVG01000160.1"/>
</dbReference>
<keyword evidence="3" id="KW-0238">DNA-binding</keyword>
<evidence type="ECO:0000256" key="2">
    <source>
        <dbReference type="ARBA" id="ARBA00023015"/>
    </source>
</evidence>
<evidence type="ECO:0000256" key="4">
    <source>
        <dbReference type="ARBA" id="ARBA00023159"/>
    </source>
</evidence>
<comment type="caution">
    <text evidence="8">The sequence shown here is derived from an EMBL/GenBank/DDBJ whole genome shotgun (WGS) entry which is preliminary data.</text>
</comment>
<dbReference type="InterPro" id="IPR020449">
    <property type="entry name" value="Tscrpt_reg_AraC-type_HTH"/>
</dbReference>
<dbReference type="PRINTS" id="PR00032">
    <property type="entry name" value="HTHARAC"/>
</dbReference>
<accession>A0A4Y9SC52</accession>
<keyword evidence="9" id="KW-1185">Reference proteome</keyword>
<keyword evidence="1" id="KW-0678">Repressor</keyword>
<keyword evidence="2" id="KW-0805">Transcription regulation</keyword>
<evidence type="ECO:0000256" key="5">
    <source>
        <dbReference type="ARBA" id="ARBA00023163"/>
    </source>
</evidence>
<reference evidence="8 9" key="1">
    <citation type="submission" date="2019-03" db="EMBL/GenBank/DDBJ databases">
        <title>Draft Genome Sequence of Duganella callidus sp. nov., a Novel Duganella Species Isolated from Cultivated Soil.</title>
        <authorList>
            <person name="Raths R."/>
            <person name="Peta V."/>
            <person name="Bucking H."/>
        </authorList>
    </citation>
    <scope>NUCLEOTIDE SEQUENCE [LARGE SCALE GENOMIC DNA]</scope>
    <source>
        <strain evidence="8 9">DN04</strain>
    </source>
</reference>
<dbReference type="EMBL" id="SPVG01000160">
    <property type="protein sequence ID" value="TFW19831.1"/>
    <property type="molecule type" value="Genomic_DNA"/>
</dbReference>